<feature type="region of interest" description="Disordered" evidence="1">
    <location>
        <begin position="1"/>
        <end position="33"/>
    </location>
</feature>
<evidence type="ECO:0000313" key="2">
    <source>
        <dbReference type="EMBL" id="KAK3612209.1"/>
    </source>
</evidence>
<evidence type="ECO:0000313" key="3">
    <source>
        <dbReference type="EMBL" id="KAK3612210.1"/>
    </source>
</evidence>
<reference evidence="3" key="1">
    <citation type="journal article" date="2021" name="Genome Biol. Evol.">
        <title>A High-Quality Reference Genome for a Parasitic Bivalve with Doubly Uniparental Inheritance (Bivalvia: Unionida).</title>
        <authorList>
            <person name="Smith C.H."/>
        </authorList>
    </citation>
    <scope>NUCLEOTIDE SEQUENCE</scope>
    <source>
        <strain evidence="3">CHS0354</strain>
    </source>
</reference>
<feature type="compositionally biased region" description="Polar residues" evidence="1">
    <location>
        <begin position="1"/>
        <end position="15"/>
    </location>
</feature>
<proteinExistence type="predicted"/>
<dbReference type="EMBL" id="JAEAOA010002309">
    <property type="protein sequence ID" value="KAK3612209.1"/>
    <property type="molecule type" value="Genomic_DNA"/>
</dbReference>
<dbReference type="AlphaFoldDB" id="A0AAE0WH86"/>
<reference evidence="3" key="2">
    <citation type="journal article" date="2021" name="Genome Biol. Evol.">
        <title>Developing a high-quality reference genome for a parasitic bivalve with doubly uniparental inheritance (Bivalvia: Unionida).</title>
        <authorList>
            <person name="Smith C.H."/>
        </authorList>
    </citation>
    <scope>NUCLEOTIDE SEQUENCE</scope>
    <source>
        <strain evidence="3">CHS0354</strain>
        <tissue evidence="3">Mantle</tissue>
    </source>
</reference>
<evidence type="ECO:0000313" key="4">
    <source>
        <dbReference type="Proteomes" id="UP001195483"/>
    </source>
</evidence>
<accession>A0AAE0WH86</accession>
<dbReference type="Proteomes" id="UP001195483">
    <property type="component" value="Unassembled WGS sequence"/>
</dbReference>
<evidence type="ECO:0000256" key="1">
    <source>
        <dbReference type="SAM" id="MobiDB-lite"/>
    </source>
</evidence>
<comment type="caution">
    <text evidence="3">The sequence shown here is derived from an EMBL/GenBank/DDBJ whole genome shotgun (WGS) entry which is preliminary data.</text>
</comment>
<sequence>MNNTTSQCTEDASSMQERKGKKDKNQNNTDLSFPDALVTEELCMKQPSIHDIETVSPSAKPKVTIITQNNSISLCRKDTSSVEEKEGEKDQYQNDADLSFLDMLDIEELCMKLPSINDEETVNPSGKPKITINTQNNSTSWCTKDTFSIQEKEGEKDQNQNNADFSFLDALDMEDFCVNLPSIDDIENVKPCSEPKDKIITHRRRNVEPSLRILLLKRLASNAKYLNALS</sequence>
<gene>
    <name evidence="2" type="ORF">CHS0354_039478</name>
    <name evidence="3" type="ORF">CHS0354_039479</name>
</gene>
<feature type="compositionally biased region" description="Basic and acidic residues" evidence="1">
    <location>
        <begin position="16"/>
        <end position="25"/>
    </location>
</feature>
<protein>
    <submittedName>
        <fullName evidence="3">Uncharacterized protein</fullName>
    </submittedName>
</protein>
<name>A0AAE0WH86_9BIVA</name>
<keyword evidence="4" id="KW-1185">Reference proteome</keyword>
<reference evidence="3" key="3">
    <citation type="submission" date="2023-05" db="EMBL/GenBank/DDBJ databases">
        <authorList>
            <person name="Smith C.H."/>
        </authorList>
    </citation>
    <scope>NUCLEOTIDE SEQUENCE</scope>
    <source>
        <strain evidence="3">CHS0354</strain>
        <tissue evidence="3">Mantle</tissue>
    </source>
</reference>
<organism evidence="3 4">
    <name type="scientific">Potamilus streckersoni</name>
    <dbReference type="NCBI Taxonomy" id="2493646"/>
    <lineage>
        <taxon>Eukaryota</taxon>
        <taxon>Metazoa</taxon>
        <taxon>Spiralia</taxon>
        <taxon>Lophotrochozoa</taxon>
        <taxon>Mollusca</taxon>
        <taxon>Bivalvia</taxon>
        <taxon>Autobranchia</taxon>
        <taxon>Heteroconchia</taxon>
        <taxon>Palaeoheterodonta</taxon>
        <taxon>Unionida</taxon>
        <taxon>Unionoidea</taxon>
        <taxon>Unionidae</taxon>
        <taxon>Ambleminae</taxon>
        <taxon>Lampsilini</taxon>
        <taxon>Potamilus</taxon>
    </lineage>
</organism>
<dbReference type="EMBL" id="JAEAOA010002309">
    <property type="protein sequence ID" value="KAK3612210.1"/>
    <property type="molecule type" value="Genomic_DNA"/>
</dbReference>